<dbReference type="eggNOG" id="COG3209">
    <property type="taxonomic scope" value="Bacteria"/>
</dbReference>
<evidence type="ECO:0000313" key="6">
    <source>
        <dbReference type="Proteomes" id="UP000009102"/>
    </source>
</evidence>
<dbReference type="STRING" id="555778.Hneap_2298"/>
<dbReference type="KEGG" id="hna:Hneap_2298"/>
<dbReference type="InterPro" id="IPR050708">
    <property type="entry name" value="T6SS_VgrG/RHS"/>
</dbReference>
<dbReference type="Pfam" id="PF25023">
    <property type="entry name" value="TEN_YD-shell"/>
    <property type="match status" value="1"/>
</dbReference>
<feature type="region of interest" description="Disordered" evidence="2">
    <location>
        <begin position="45"/>
        <end position="65"/>
    </location>
</feature>
<dbReference type="Proteomes" id="UP000009102">
    <property type="component" value="Chromosome"/>
</dbReference>
<evidence type="ECO:0000313" key="5">
    <source>
        <dbReference type="EMBL" id="ACX97108.1"/>
    </source>
</evidence>
<dbReference type="Pfam" id="PF09994">
    <property type="entry name" value="T6SS_Tle1-like_cat"/>
    <property type="match status" value="2"/>
</dbReference>
<dbReference type="PRINTS" id="PR00394">
    <property type="entry name" value="RHSPROTEIN"/>
</dbReference>
<feature type="region of interest" description="Disordered" evidence="2">
    <location>
        <begin position="1"/>
        <end position="27"/>
    </location>
</feature>
<dbReference type="Pfam" id="PF05593">
    <property type="entry name" value="RHS_repeat"/>
    <property type="match status" value="2"/>
</dbReference>
<feature type="domain" description="Teneurin-like YD-shell" evidence="4">
    <location>
        <begin position="200"/>
        <end position="294"/>
    </location>
</feature>
<keyword evidence="6" id="KW-1185">Reference proteome</keyword>
<dbReference type="NCBIfam" id="TIGR01643">
    <property type="entry name" value="YD_repeat_2x"/>
    <property type="match status" value="5"/>
</dbReference>
<proteinExistence type="predicted"/>
<evidence type="ECO:0000256" key="2">
    <source>
        <dbReference type="SAM" id="MobiDB-lite"/>
    </source>
</evidence>
<dbReference type="EMBL" id="CP001801">
    <property type="protein sequence ID" value="ACX97108.1"/>
    <property type="molecule type" value="Genomic_DNA"/>
</dbReference>
<dbReference type="SUPFAM" id="SSF63829">
    <property type="entry name" value="Calcium-dependent phosphotriesterase"/>
    <property type="match status" value="1"/>
</dbReference>
<organism evidence="5 6">
    <name type="scientific">Halothiobacillus neapolitanus (strain ATCC 23641 / DSM 15147 / CIP 104769 / NCIMB 8539 / c2)</name>
    <name type="common">Thiobacillus neapolitanus</name>
    <dbReference type="NCBI Taxonomy" id="555778"/>
    <lineage>
        <taxon>Bacteria</taxon>
        <taxon>Pseudomonadati</taxon>
        <taxon>Pseudomonadota</taxon>
        <taxon>Gammaproteobacteria</taxon>
        <taxon>Chromatiales</taxon>
        <taxon>Halothiobacillaceae</taxon>
        <taxon>Halothiobacillus</taxon>
    </lineage>
</organism>
<dbReference type="OrthoDB" id="9816400at2"/>
<dbReference type="Gene3D" id="2.180.10.10">
    <property type="entry name" value="RHS repeat-associated core"/>
    <property type="match status" value="2"/>
</dbReference>
<gene>
    <name evidence="5" type="ordered locus">Hneap_2298</name>
</gene>
<accession>D0KWY8</accession>
<name>D0KWY8_HALNC</name>
<dbReference type="InterPro" id="IPR022385">
    <property type="entry name" value="Rhs_assc_core"/>
</dbReference>
<dbReference type="PANTHER" id="PTHR32305">
    <property type="match status" value="1"/>
</dbReference>
<dbReference type="InterPro" id="IPR031325">
    <property type="entry name" value="RHS_repeat"/>
</dbReference>
<dbReference type="PANTHER" id="PTHR32305:SF15">
    <property type="entry name" value="PROTEIN RHSA-RELATED"/>
    <property type="match status" value="1"/>
</dbReference>
<keyword evidence="1" id="KW-0677">Repeat</keyword>
<feature type="domain" description="T6SS Phospholipase effector Tle1-like catalytic" evidence="3">
    <location>
        <begin position="1085"/>
        <end position="1203"/>
    </location>
</feature>
<feature type="compositionally biased region" description="Polar residues" evidence="2">
    <location>
        <begin position="1"/>
        <end position="24"/>
    </location>
</feature>
<dbReference type="NCBIfam" id="TIGR03696">
    <property type="entry name" value="Rhs_assc_core"/>
    <property type="match status" value="1"/>
</dbReference>
<evidence type="ECO:0000256" key="1">
    <source>
        <dbReference type="ARBA" id="ARBA00022737"/>
    </source>
</evidence>
<dbReference type="eggNOG" id="COG3673">
    <property type="taxonomic scope" value="Bacteria"/>
</dbReference>
<feature type="domain" description="T6SS Phospholipase effector Tle1-like catalytic" evidence="3">
    <location>
        <begin position="960"/>
        <end position="1066"/>
    </location>
</feature>
<dbReference type="InterPro" id="IPR006530">
    <property type="entry name" value="YD"/>
</dbReference>
<evidence type="ECO:0000259" key="4">
    <source>
        <dbReference type="Pfam" id="PF25023"/>
    </source>
</evidence>
<dbReference type="HOGENOM" id="CLU_263488_0_0_6"/>
<sequence length="1338" mass="147731">MINKSCTNQTQTGVKPQVQSQSRHPASVVPDKEFITHITYNTEGQPTEVTESGFSPIDAKGRPQPTALTRTTTYTYQTIKGHSLLTQIDGPLPDGPTQSPVDSDITQFEWDRGGSHVVKLTSPLQLVARYTYDAAGRISAVTDPDGITMHIDDNYFGRPEKVLRQVAGGGQGWSFQYDAQNRLIQVSRVDGSQERPQDRMAYDSAGRLLWQATALGTLKQASYDTEGHVLSGSVRTAGHEQSERYGYDDRGRLIFVSDGTGSTYRLQYTKNGQLQSVINPLGQITRLAFDVALHPVSVTTAADTRLARTVSVSRNHAEQSLTVMPALKDQQAPTVTTRTLKDDFGRIVAITSPNSGETTYRYDDDNRLIRKTNALGQARHYQYDVAGRLIRQYTTQGTGHAVPESTTTYRYTGTRLVETIDPAQTTRYGYNQWGQLTAKTVVLHSHQGTEITATTNYAYDRQGRLATKTLPDGSLLRYLRDGQGQIVSMQWRDGLSGPTRTLVSHLKRDLGGLAALTYGNGIQAKWQRSKAGVLARIVYSLPDEPGQTSQTASSDSRRVAWDHWLGWLVSPVKADEPPASSQTNSAWPGAYGIPVEPNTLWDARYLYDDLGNILAVQHQGRLVGDVTQSRYHYDMHNELIEAQYGHGSVLVRSGGSSHRKKWVAQAPKDARSWRYLLDGNANRLYVQQDSTASQPATTQTIRYQPNSQRLAGAGYDANGQIQAIDSLQIRWNAEGRLQSLWNGAHEIARYRYNATGERVAKIVDSRSGHSKETLYLYDQQRHRQAKLDAAGHILRQYFWLGDKLVAVVDYPEGRKPLGNQEPDTFNKLNQYIGYLWGGSLVHTGSGRISYLLDNHLGAPIAATDAQAQVIWRAHYGPYGQQLDVADSLVKDHFSLSLRNPGQWQDKESGLYYNDHRYYDPATGRYLSPDPLGLAGGLNAYAYVAANPIAYTDPYGLMLFAFDGTNNGAPGHLVPGNDTSNVYRFYDAYQFSSADPRYYITGIGTTYPEKHQNYRGNPRSGDGFTERLSYATADLNTFIARHNPTDTLNIDVVGFSRGAAEARAWVNQIVAQTNNGLYSFTQEGENYSACLNFRFEGLFETVPHLGWTGGDNASLNLSIPDQVQYAVQALALNENRGGPTNFNAYSIMPTPTTPNSTTPGATRIEQGFIGSHSDIGGGYGIPGTTNDKPEGDLSNVAYTWMYNQAKAAGVTELKPNTHTQVNSPILHDEVTAHIYYFGGRTIQFGDGSVVPETSARINSTGNPDKVTQDWTSSYITLNHRYRTVHPPHGGAPYTQTLPPCPEDASIIGMVDMTTYGAWLKSIGVDITSSNPSPTQQMCQ</sequence>
<dbReference type="InterPro" id="IPR056823">
    <property type="entry name" value="TEN-like_YD-shell"/>
</dbReference>
<reference evidence="5 6" key="1">
    <citation type="submission" date="2009-10" db="EMBL/GenBank/DDBJ databases">
        <title>Complete sequence of Halothiobacillus neapolitanus c2.</title>
        <authorList>
            <consortium name="US DOE Joint Genome Institute"/>
            <person name="Lucas S."/>
            <person name="Copeland A."/>
            <person name="Lapidus A."/>
            <person name="Glavina del Rio T."/>
            <person name="Tice H."/>
            <person name="Bruce D."/>
            <person name="Goodwin L."/>
            <person name="Pitluck S."/>
            <person name="Davenport K."/>
            <person name="Brettin T."/>
            <person name="Detter J.C."/>
            <person name="Han C."/>
            <person name="Tapia R."/>
            <person name="Larimer F."/>
            <person name="Land M."/>
            <person name="Hauser L."/>
            <person name="Kyrpides N."/>
            <person name="Mikhailova N."/>
            <person name="Kerfeld C."/>
            <person name="Cannon G."/>
            <person name="Heinhort S."/>
        </authorList>
    </citation>
    <scope>NUCLEOTIDE SEQUENCE [LARGE SCALE GENOMIC DNA]</scope>
    <source>
        <strain evidence="6">ATCC 23641 / c2</strain>
    </source>
</reference>
<evidence type="ECO:0000259" key="3">
    <source>
        <dbReference type="Pfam" id="PF09994"/>
    </source>
</evidence>
<dbReference type="InterPro" id="IPR018712">
    <property type="entry name" value="Tle1-like_cat"/>
</dbReference>
<protein>
    <submittedName>
        <fullName evidence="5">YD repeat protein</fullName>
    </submittedName>
</protein>